<accession>A0A1H9QX88</accession>
<sequence>MRVPTLLRTTVLSGALIASSLTLPTVSASAAPVPGTPGTLACTTVHHNYDTGRGKTGARTARRSGPYRSCTNWGTVNRGKEIWFHCWTTGTVVNGNNRWTWARIAGDDKAGWFAHAFLEGGHGAGKHC</sequence>
<evidence type="ECO:0000313" key="2">
    <source>
        <dbReference type="EMBL" id="SER64835.1"/>
    </source>
</evidence>
<name>A0A1H9QX88_9ACTN</name>
<feature type="chain" id="PRO_5010318463" description="SH3 domain-containing protein" evidence="1">
    <location>
        <begin position="31"/>
        <end position="128"/>
    </location>
</feature>
<dbReference type="Proteomes" id="UP000182841">
    <property type="component" value="Unassembled WGS sequence"/>
</dbReference>
<keyword evidence="1" id="KW-0732">Signal</keyword>
<feature type="signal peptide" evidence="1">
    <location>
        <begin position="1"/>
        <end position="30"/>
    </location>
</feature>
<proteinExistence type="predicted"/>
<organism evidence="2 3">
    <name type="scientific">Streptomyces qinglanensis</name>
    <dbReference type="NCBI Taxonomy" id="943816"/>
    <lineage>
        <taxon>Bacteria</taxon>
        <taxon>Bacillati</taxon>
        <taxon>Actinomycetota</taxon>
        <taxon>Actinomycetes</taxon>
        <taxon>Kitasatosporales</taxon>
        <taxon>Streptomycetaceae</taxon>
        <taxon>Streptomyces</taxon>
    </lineage>
</organism>
<protein>
    <recommendedName>
        <fullName evidence="4">SH3 domain-containing protein</fullName>
    </recommendedName>
</protein>
<reference evidence="3" key="1">
    <citation type="submission" date="2016-10" db="EMBL/GenBank/DDBJ databases">
        <authorList>
            <person name="Varghese N."/>
            <person name="Submissions S."/>
        </authorList>
    </citation>
    <scope>NUCLEOTIDE SEQUENCE [LARGE SCALE GENOMIC DNA]</scope>
    <source>
        <strain evidence="3">CGMCC 4.6825</strain>
    </source>
</reference>
<gene>
    <name evidence="2" type="ORF">SAMN05421870_103158</name>
</gene>
<dbReference type="RefSeq" id="WP_074999435.1">
    <property type="nucleotide sequence ID" value="NZ_FOGO01000003.1"/>
</dbReference>
<evidence type="ECO:0000256" key="1">
    <source>
        <dbReference type="SAM" id="SignalP"/>
    </source>
</evidence>
<evidence type="ECO:0000313" key="3">
    <source>
        <dbReference type="Proteomes" id="UP000182841"/>
    </source>
</evidence>
<dbReference type="AlphaFoldDB" id="A0A1H9QX88"/>
<keyword evidence="3" id="KW-1185">Reference proteome</keyword>
<dbReference type="OrthoDB" id="4335260at2"/>
<dbReference type="EMBL" id="FOGO01000003">
    <property type="protein sequence ID" value="SER64835.1"/>
    <property type="molecule type" value="Genomic_DNA"/>
</dbReference>
<evidence type="ECO:0008006" key="4">
    <source>
        <dbReference type="Google" id="ProtNLM"/>
    </source>
</evidence>